<evidence type="ECO:0000313" key="3">
    <source>
        <dbReference type="EMBL" id="KAJ8973238.1"/>
    </source>
</evidence>
<sequence length="222" mass="26283">MYACQTCHFKNEYIKGILKFILLTHREKFRTRDSNIIIKMKDLHHHGVCYLCIMCGNIDLLCQLYNNMSRYRRENKLTSKIQQGEDIIKFSNVLTFLSGNAQYNNVNAKKEGSLDNRGYHSKGPDVQEDVEMYTCEKCHFKTKYKENLETHFLTNGENFNEQMYTCETCKFRTKHKSSLKRHILLHTANSHRENSEVEMYACQTCHFKTKHKGNLKVHFFDS</sequence>
<evidence type="ECO:0000313" key="4">
    <source>
        <dbReference type="Proteomes" id="UP001162164"/>
    </source>
</evidence>
<keyword evidence="1" id="KW-0862">Zinc</keyword>
<dbReference type="Proteomes" id="UP001162164">
    <property type="component" value="Unassembled WGS sequence"/>
</dbReference>
<feature type="domain" description="C2H2-type" evidence="2">
    <location>
        <begin position="164"/>
        <end position="191"/>
    </location>
</feature>
<accession>A0ABQ9J676</accession>
<dbReference type="SUPFAM" id="SSF48695">
    <property type="entry name" value="Multiheme cytochromes"/>
    <property type="match status" value="1"/>
</dbReference>
<comment type="caution">
    <text evidence="3">The sequence shown here is derived from an EMBL/GenBank/DDBJ whole genome shotgun (WGS) entry which is preliminary data.</text>
</comment>
<organism evidence="3 4">
    <name type="scientific">Molorchus minor</name>
    <dbReference type="NCBI Taxonomy" id="1323400"/>
    <lineage>
        <taxon>Eukaryota</taxon>
        <taxon>Metazoa</taxon>
        <taxon>Ecdysozoa</taxon>
        <taxon>Arthropoda</taxon>
        <taxon>Hexapoda</taxon>
        <taxon>Insecta</taxon>
        <taxon>Pterygota</taxon>
        <taxon>Neoptera</taxon>
        <taxon>Endopterygota</taxon>
        <taxon>Coleoptera</taxon>
        <taxon>Polyphaga</taxon>
        <taxon>Cucujiformia</taxon>
        <taxon>Chrysomeloidea</taxon>
        <taxon>Cerambycidae</taxon>
        <taxon>Lamiinae</taxon>
        <taxon>Monochamini</taxon>
        <taxon>Molorchus</taxon>
    </lineage>
</organism>
<name>A0ABQ9J676_9CUCU</name>
<dbReference type="InterPro" id="IPR013087">
    <property type="entry name" value="Znf_C2H2_type"/>
</dbReference>
<proteinExistence type="predicted"/>
<protein>
    <recommendedName>
        <fullName evidence="2">C2H2-type domain-containing protein</fullName>
    </recommendedName>
</protein>
<keyword evidence="1" id="KW-0479">Metal-binding</keyword>
<keyword evidence="1" id="KW-0863">Zinc-finger</keyword>
<dbReference type="PROSITE" id="PS50157">
    <property type="entry name" value="ZINC_FINGER_C2H2_2"/>
    <property type="match status" value="1"/>
</dbReference>
<dbReference type="InterPro" id="IPR036280">
    <property type="entry name" value="Multihaem_cyt_sf"/>
</dbReference>
<dbReference type="Gene3D" id="3.30.160.60">
    <property type="entry name" value="Classic Zinc Finger"/>
    <property type="match status" value="1"/>
</dbReference>
<evidence type="ECO:0000259" key="2">
    <source>
        <dbReference type="PROSITE" id="PS50157"/>
    </source>
</evidence>
<evidence type="ECO:0000256" key="1">
    <source>
        <dbReference type="PROSITE-ProRule" id="PRU00042"/>
    </source>
</evidence>
<keyword evidence="4" id="KW-1185">Reference proteome</keyword>
<reference evidence="3" key="1">
    <citation type="journal article" date="2023" name="Insect Mol. Biol.">
        <title>Genome sequencing provides insights into the evolution of gene families encoding plant cell wall-degrading enzymes in longhorned beetles.</title>
        <authorList>
            <person name="Shin N.R."/>
            <person name="Okamura Y."/>
            <person name="Kirsch R."/>
            <person name="Pauchet Y."/>
        </authorList>
    </citation>
    <scope>NUCLEOTIDE SEQUENCE</scope>
    <source>
        <strain evidence="3">MMC_N1</strain>
    </source>
</reference>
<dbReference type="EMBL" id="JAPWTJ010001212">
    <property type="protein sequence ID" value="KAJ8973238.1"/>
    <property type="molecule type" value="Genomic_DNA"/>
</dbReference>
<gene>
    <name evidence="3" type="ORF">NQ317_004148</name>
</gene>
<dbReference type="SMART" id="SM00355">
    <property type="entry name" value="ZnF_C2H2"/>
    <property type="match status" value="3"/>
</dbReference>